<dbReference type="EMBL" id="DVMW01000034">
    <property type="protein sequence ID" value="HIU36091.1"/>
    <property type="molecule type" value="Genomic_DNA"/>
</dbReference>
<name>A0A9D1IG58_9FIRM</name>
<reference evidence="1" key="2">
    <citation type="journal article" date="2021" name="PeerJ">
        <title>Extensive microbial diversity within the chicken gut microbiome revealed by metagenomics and culture.</title>
        <authorList>
            <person name="Gilroy R."/>
            <person name="Ravi A."/>
            <person name="Getino M."/>
            <person name="Pursley I."/>
            <person name="Horton D.L."/>
            <person name="Alikhan N.F."/>
            <person name="Baker D."/>
            <person name="Gharbi K."/>
            <person name="Hall N."/>
            <person name="Watson M."/>
            <person name="Adriaenssens E.M."/>
            <person name="Foster-Nyarko E."/>
            <person name="Jarju S."/>
            <person name="Secka A."/>
            <person name="Antonio M."/>
            <person name="Oren A."/>
            <person name="Chaudhuri R.R."/>
            <person name="La Ragione R."/>
            <person name="Hildebrand F."/>
            <person name="Pallen M.J."/>
        </authorList>
    </citation>
    <scope>NUCLEOTIDE SEQUENCE</scope>
    <source>
        <strain evidence="1">ChiGjej1B1-19959</strain>
    </source>
</reference>
<reference evidence="1" key="1">
    <citation type="submission" date="2020-10" db="EMBL/GenBank/DDBJ databases">
        <authorList>
            <person name="Gilroy R."/>
        </authorList>
    </citation>
    <scope>NUCLEOTIDE SEQUENCE</scope>
    <source>
        <strain evidence="1">ChiGjej1B1-19959</strain>
    </source>
</reference>
<comment type="caution">
    <text evidence="1">The sequence shown here is derived from an EMBL/GenBank/DDBJ whole genome shotgun (WGS) entry which is preliminary data.</text>
</comment>
<evidence type="ECO:0000313" key="1">
    <source>
        <dbReference type="EMBL" id="HIU36091.1"/>
    </source>
</evidence>
<accession>A0A9D1IG58</accession>
<evidence type="ECO:0000313" key="2">
    <source>
        <dbReference type="Proteomes" id="UP000824071"/>
    </source>
</evidence>
<dbReference type="Proteomes" id="UP000824071">
    <property type="component" value="Unassembled WGS sequence"/>
</dbReference>
<protein>
    <submittedName>
        <fullName evidence="1">Uncharacterized protein</fullName>
    </submittedName>
</protein>
<sequence>MKFQNVAICDLRSYNTPEAAASVEAVHNAALVILPKSCDEQTRLALAKIKMKNVASTVYADADTELLTFNGNTTLTADHLPDGDSIGVVNGTVTILPLPESKRLSLIVNGAAVCDKRSAGNVNFLAVNGTVKTLDFSNVEFLPDPAVLPAERFTSDTDSCYYGRHVFVPAVPPTARGEVTADLVVAHPSVQKSALTLSADTVLYADIGSDLLFKKDMAEFRLSEGLLDAVSGKLVLMDIAKLYIEKDVTAEMLLQKVCLIADVALLRATKETFDVAQLLAHNVAKIRRR</sequence>
<dbReference type="AlphaFoldDB" id="A0A9D1IG58"/>
<gene>
    <name evidence="1" type="ORF">IAC53_05770</name>
</gene>
<proteinExistence type="predicted"/>
<organism evidence="1 2">
    <name type="scientific">Candidatus Fimenecus excrementigallinarum</name>
    <dbReference type="NCBI Taxonomy" id="2840816"/>
    <lineage>
        <taxon>Bacteria</taxon>
        <taxon>Bacillati</taxon>
        <taxon>Bacillota</taxon>
        <taxon>Clostridia</taxon>
        <taxon>Candidatus Fimenecus</taxon>
    </lineage>
</organism>